<comment type="subunit">
    <text evidence="2">Homotetramer.</text>
</comment>
<dbReference type="InterPro" id="IPR051603">
    <property type="entry name" value="Zinc-ADH_QOR/CCCR"/>
</dbReference>
<feature type="compositionally biased region" description="Basic residues" evidence="6">
    <location>
        <begin position="251"/>
        <end position="267"/>
    </location>
</feature>
<evidence type="ECO:0000313" key="8">
    <source>
        <dbReference type="EMBL" id="GAP50471.1"/>
    </source>
</evidence>
<accession>A0A0K8PRK1</accession>
<dbReference type="SMART" id="SM00829">
    <property type="entry name" value="PKS_ER"/>
    <property type="match status" value="1"/>
</dbReference>
<organism evidence="8 9">
    <name type="scientific">Streptomyces azureus</name>
    <dbReference type="NCBI Taxonomy" id="146537"/>
    <lineage>
        <taxon>Bacteria</taxon>
        <taxon>Bacillati</taxon>
        <taxon>Actinomycetota</taxon>
        <taxon>Actinomycetes</taxon>
        <taxon>Kitasatosporales</taxon>
        <taxon>Streptomycetaceae</taxon>
        <taxon>Streptomyces</taxon>
    </lineage>
</organism>
<feature type="domain" description="Enoyl reductase (ER)" evidence="7">
    <location>
        <begin position="10"/>
        <end position="265"/>
    </location>
</feature>
<evidence type="ECO:0000313" key="9">
    <source>
        <dbReference type="Proteomes" id="UP000053859"/>
    </source>
</evidence>
<dbReference type="CDD" id="cd05289">
    <property type="entry name" value="MDR_like_2"/>
    <property type="match status" value="1"/>
</dbReference>
<dbReference type="SUPFAM" id="SSF50129">
    <property type="entry name" value="GroES-like"/>
    <property type="match status" value="1"/>
</dbReference>
<comment type="subcellular location">
    <subcellularLocation>
        <location evidence="1">Cytoplasm</location>
    </subcellularLocation>
</comment>
<dbReference type="PANTHER" id="PTHR44154">
    <property type="entry name" value="QUINONE OXIDOREDUCTASE"/>
    <property type="match status" value="1"/>
</dbReference>
<evidence type="ECO:0000256" key="3">
    <source>
        <dbReference type="ARBA" id="ARBA00022490"/>
    </source>
</evidence>
<gene>
    <name evidence="8" type="ORF">SAZU_5329</name>
</gene>
<evidence type="ECO:0000256" key="1">
    <source>
        <dbReference type="ARBA" id="ARBA00004496"/>
    </source>
</evidence>
<name>A0A0K8PRK1_STRAJ</name>
<feature type="region of interest" description="Disordered" evidence="6">
    <location>
        <begin position="192"/>
        <end position="267"/>
    </location>
</feature>
<dbReference type="InterPro" id="IPR002364">
    <property type="entry name" value="Quin_OxRdtase/zeta-crystal_CS"/>
</dbReference>
<dbReference type="SUPFAM" id="SSF51735">
    <property type="entry name" value="NAD(P)-binding Rossmann-fold domains"/>
    <property type="match status" value="1"/>
</dbReference>
<dbReference type="InterPro" id="IPR036291">
    <property type="entry name" value="NAD(P)-bd_dom_sf"/>
</dbReference>
<dbReference type="GO" id="GO:0005737">
    <property type="term" value="C:cytoplasm"/>
    <property type="evidence" value="ECO:0007669"/>
    <property type="project" value="UniProtKB-SubCell"/>
</dbReference>
<protein>
    <submittedName>
        <fullName evidence="8">Oxidoreductase</fullName>
    </submittedName>
</protein>
<dbReference type="InterPro" id="IPR013154">
    <property type="entry name" value="ADH-like_N"/>
</dbReference>
<reference evidence="8" key="1">
    <citation type="journal article" date="2015" name="Genome Announc.">
        <title>Draft Genome Sequence of Thiostrepton-Producing Streptomyces azureus ATCC 14921.</title>
        <authorList>
            <person name="Sakihara K."/>
            <person name="Maeda J."/>
            <person name="Tashiro K."/>
            <person name="Fujino Y."/>
            <person name="Kuhara S."/>
            <person name="Ohshima T."/>
            <person name="Ogata S."/>
            <person name="Doi K."/>
        </authorList>
    </citation>
    <scope>NUCLEOTIDE SEQUENCE [LARGE SCALE GENOMIC DNA]</scope>
    <source>
        <strain evidence="8">ATCC14921</strain>
    </source>
</reference>
<sequence>MLAARYHRYGGPGVLTVEEAEEPHAGPGQVRISVRATGVTPADWYLRSGMLKEMASLRFPRIPGMDAAGVVDEVGEGVTGTSVGDAVFGLVPLDRLGGAAARYAVLEAWAHKPRAWSFETAGGAAGNVETATRVLDALGAAEGMTLLIEGAAGGAGTMTAQLARARGLTVIGTASERNHHFLDELGVTPVTYGPGLAAPGPTRSPGRRRGAGRGGQGLPRRPGDHRRRPAPRGDDRRLRRRPPRSTVLPLRRGRARLVRTAVRRVPR</sequence>
<dbReference type="Gene3D" id="3.40.50.720">
    <property type="entry name" value="NAD(P)-binding Rossmann-like Domain"/>
    <property type="match status" value="1"/>
</dbReference>
<dbReference type="GO" id="GO:0008270">
    <property type="term" value="F:zinc ion binding"/>
    <property type="evidence" value="ECO:0007669"/>
    <property type="project" value="InterPro"/>
</dbReference>
<keyword evidence="9" id="KW-1185">Reference proteome</keyword>
<dbReference type="Pfam" id="PF08240">
    <property type="entry name" value="ADH_N"/>
    <property type="match status" value="1"/>
</dbReference>
<proteinExistence type="predicted"/>
<dbReference type="InterPro" id="IPR020843">
    <property type="entry name" value="ER"/>
</dbReference>
<dbReference type="EMBL" id="DF968337">
    <property type="protein sequence ID" value="GAP50471.1"/>
    <property type="molecule type" value="Genomic_DNA"/>
</dbReference>
<evidence type="ECO:0000256" key="6">
    <source>
        <dbReference type="SAM" id="MobiDB-lite"/>
    </source>
</evidence>
<dbReference type="AlphaFoldDB" id="A0A0K8PRK1"/>
<dbReference type="GO" id="GO:0003723">
    <property type="term" value="F:RNA binding"/>
    <property type="evidence" value="ECO:0007669"/>
    <property type="project" value="UniProtKB-KW"/>
</dbReference>
<dbReference type="GO" id="GO:0016491">
    <property type="term" value="F:oxidoreductase activity"/>
    <property type="evidence" value="ECO:0007669"/>
    <property type="project" value="InterPro"/>
</dbReference>
<keyword evidence="5" id="KW-0694">RNA-binding</keyword>
<dbReference type="InterPro" id="IPR011032">
    <property type="entry name" value="GroES-like_sf"/>
</dbReference>
<dbReference type="Proteomes" id="UP000053859">
    <property type="component" value="Unassembled WGS sequence"/>
</dbReference>
<evidence type="ECO:0000259" key="7">
    <source>
        <dbReference type="SMART" id="SM00829"/>
    </source>
</evidence>
<dbReference type="PROSITE" id="PS01162">
    <property type="entry name" value="QOR_ZETA_CRYSTAL"/>
    <property type="match status" value="1"/>
</dbReference>
<dbReference type="PATRIC" id="fig|146537.3.peg.5609"/>
<keyword evidence="3" id="KW-0963">Cytoplasm</keyword>
<keyword evidence="4" id="KW-0521">NADP</keyword>
<evidence type="ECO:0000256" key="4">
    <source>
        <dbReference type="ARBA" id="ARBA00022857"/>
    </source>
</evidence>
<evidence type="ECO:0000256" key="5">
    <source>
        <dbReference type="ARBA" id="ARBA00022884"/>
    </source>
</evidence>
<dbReference type="PANTHER" id="PTHR44154:SF1">
    <property type="entry name" value="QUINONE OXIDOREDUCTASE"/>
    <property type="match status" value="1"/>
</dbReference>
<dbReference type="Gene3D" id="3.90.180.10">
    <property type="entry name" value="Medium-chain alcohol dehydrogenases, catalytic domain"/>
    <property type="match status" value="1"/>
</dbReference>
<evidence type="ECO:0000256" key="2">
    <source>
        <dbReference type="ARBA" id="ARBA00011881"/>
    </source>
</evidence>